<dbReference type="Proteomes" id="UP000593890">
    <property type="component" value="Chromosome"/>
</dbReference>
<evidence type="ECO:0000256" key="1">
    <source>
        <dbReference type="ARBA" id="ARBA00093462"/>
    </source>
</evidence>
<feature type="region of interest" description="Disordered" evidence="2">
    <location>
        <begin position="228"/>
        <end position="256"/>
    </location>
</feature>
<evidence type="ECO:0000313" key="5">
    <source>
        <dbReference type="Proteomes" id="UP000593890"/>
    </source>
</evidence>
<evidence type="ECO:0000259" key="3">
    <source>
        <dbReference type="Pfam" id="PF07261"/>
    </source>
</evidence>
<dbReference type="KEGG" id="sman:C12CBH8_14740"/>
<dbReference type="InterPro" id="IPR006343">
    <property type="entry name" value="DnaB/C_C"/>
</dbReference>
<evidence type="ECO:0000313" key="4">
    <source>
        <dbReference type="EMBL" id="BCI60835.1"/>
    </source>
</evidence>
<gene>
    <name evidence="4" type="ORF">C12CBH8_14740</name>
</gene>
<proteinExistence type="inferred from homology"/>
<dbReference type="EMBL" id="AP023321">
    <property type="protein sequence ID" value="BCI60835.1"/>
    <property type="molecule type" value="Genomic_DNA"/>
</dbReference>
<name>A0A7I8D478_9FIRM</name>
<accession>A0A7I8D478</accession>
<feature type="region of interest" description="Disordered" evidence="2">
    <location>
        <begin position="105"/>
        <end position="135"/>
    </location>
</feature>
<dbReference type="RefSeq" id="WP_215532918.1">
    <property type="nucleotide sequence ID" value="NZ_AP023321.1"/>
</dbReference>
<reference evidence="5" key="1">
    <citation type="submission" date="2020-07" db="EMBL/GenBank/DDBJ databases">
        <title>Complete genome sequencing of Clostridia bacterium strain 12CBH8.</title>
        <authorList>
            <person name="Sakamoto M."/>
            <person name="Murakami T."/>
            <person name="Mori H."/>
        </authorList>
    </citation>
    <scope>NUCLEOTIDE SEQUENCE [LARGE SCALE GENOMIC DNA]</scope>
    <source>
        <strain evidence="5">12CBH8</strain>
    </source>
</reference>
<sequence>MAWIELHQSIWTHPKTYRLAKELKIEPMYAASHLIRFWCWALDVVDESGDISYLPDEEIAAGAGWRKQAHTFVCALISTGWIDTDVSGKYIHDWEDYAGKLLSKRKADRERKRTRNNHRNSNGIPMESPQENLENSNRNRTLTVPYHIEREKDARACVELWETITGGTIPRDMAQEIITRLNMDTDVELVKEGIRLSAGKSNPTAYMRKCLQNWTADGIKTYQDYCKRNKSSNAPKPKADLSSPETYADVEGDDLD</sequence>
<feature type="compositionally biased region" description="Polar residues" evidence="2">
    <location>
        <begin position="119"/>
        <end position="135"/>
    </location>
</feature>
<evidence type="ECO:0000256" key="2">
    <source>
        <dbReference type="SAM" id="MobiDB-lite"/>
    </source>
</evidence>
<feature type="domain" description="DnaB/C C-terminal" evidence="3">
    <location>
        <begin position="159"/>
        <end position="225"/>
    </location>
</feature>
<dbReference type="Pfam" id="PF07261">
    <property type="entry name" value="DnaB_2"/>
    <property type="match status" value="1"/>
</dbReference>
<dbReference type="AlphaFoldDB" id="A0A7I8D478"/>
<keyword evidence="5" id="KW-1185">Reference proteome</keyword>
<organism evidence="4 5">
    <name type="scientific">Solibaculum mannosilyticum</name>
    <dbReference type="NCBI Taxonomy" id="2780922"/>
    <lineage>
        <taxon>Bacteria</taxon>
        <taxon>Bacillati</taxon>
        <taxon>Bacillota</taxon>
        <taxon>Clostridia</taxon>
        <taxon>Eubacteriales</taxon>
        <taxon>Oscillospiraceae</taxon>
        <taxon>Solibaculum</taxon>
    </lineage>
</organism>
<comment type="similarity">
    <text evidence="1">Belongs to the DnaB/DnaD family.</text>
</comment>
<protein>
    <recommendedName>
        <fullName evidence="3">DnaB/C C-terminal domain-containing protein</fullName>
    </recommendedName>
</protein>